<keyword evidence="2" id="KW-1185">Reference proteome</keyword>
<dbReference type="SUPFAM" id="SSF51445">
    <property type="entry name" value="(Trans)glycosidases"/>
    <property type="match status" value="1"/>
</dbReference>
<dbReference type="Proteomes" id="UP000267430">
    <property type="component" value="Unassembled WGS sequence"/>
</dbReference>
<accession>A0A3S0TY78</accession>
<dbReference type="EMBL" id="RYZZ01000007">
    <property type="protein sequence ID" value="RUQ30138.1"/>
    <property type="molecule type" value="Genomic_DNA"/>
</dbReference>
<name>A0A3S0TY78_9BACI</name>
<comment type="caution">
    <text evidence="1">The sequence shown here is derived from an EMBL/GenBank/DDBJ whole genome shotgun (WGS) entry which is preliminary data.</text>
</comment>
<protein>
    <submittedName>
        <fullName evidence="1">Agarase</fullName>
    </submittedName>
</protein>
<dbReference type="InterPro" id="IPR017853">
    <property type="entry name" value="GH"/>
</dbReference>
<organism evidence="1 2">
    <name type="scientific">Peribacillus cavernae</name>
    <dbReference type="NCBI Taxonomy" id="1674310"/>
    <lineage>
        <taxon>Bacteria</taxon>
        <taxon>Bacillati</taxon>
        <taxon>Bacillota</taxon>
        <taxon>Bacilli</taxon>
        <taxon>Bacillales</taxon>
        <taxon>Bacillaceae</taxon>
        <taxon>Peribacillus</taxon>
    </lineage>
</organism>
<sequence length="395" mass="45815">MPGISSYGGNEKLKFNPTGYFRAEKTSNRWWLVDPEGNTFISVGLNHAEDVNLKHEHNIDIWKNKYGASREKWIKEGLVKDLKDWEFNTIGYTVDFVSGTWKALDWHSDDAKNVDLGHTAYKSWATADYLTADKPYCLQMRVLEIEDWNKFPGYRDVFHKDFADYCDFLARDLCVDHAESKNLLGYFLVDIPGWARHASGADFEYLKRLDDKERDIKLYDVASKYYETITNAIRKYDPNHLILGDRYNGNKAIPDAVLRAMKPYVDVLSVQYFPSNNPSGHQQMKEDLDRWQKVADKPVIIADIGNWCPTHMNPNRESECKDQAGRARDYIGAINAVINEPWFVGWHWCAHVENPGRGWGIKDPYDQSYEDFRGPVSEFNKNVYEKIMSYTTSGR</sequence>
<proteinExistence type="predicted"/>
<gene>
    <name evidence="1" type="ORF">ELQ35_07250</name>
</gene>
<dbReference type="Gene3D" id="3.20.20.80">
    <property type="entry name" value="Glycosidases"/>
    <property type="match status" value="2"/>
</dbReference>
<evidence type="ECO:0000313" key="1">
    <source>
        <dbReference type="EMBL" id="RUQ30138.1"/>
    </source>
</evidence>
<evidence type="ECO:0000313" key="2">
    <source>
        <dbReference type="Proteomes" id="UP000267430"/>
    </source>
</evidence>
<dbReference type="AlphaFoldDB" id="A0A3S0TY78"/>
<dbReference type="RefSeq" id="WP_126864160.1">
    <property type="nucleotide sequence ID" value="NZ_JAUSTX010000001.1"/>
</dbReference>
<reference evidence="1 2" key="1">
    <citation type="submission" date="2018-12" db="EMBL/GenBank/DDBJ databases">
        <title>Bacillus chawlae sp. nov., Bacillus glennii sp. nov., and Bacillus saganii sp. nov. Isolated from the Vehicle Assembly Building at Kennedy Space Center where the Viking Spacecraft were Assembled.</title>
        <authorList>
            <person name="Seuylemezian A."/>
            <person name="Vaishampayan P."/>
        </authorList>
    </citation>
    <scope>NUCLEOTIDE SEQUENCE [LARGE SCALE GENOMIC DNA]</scope>
    <source>
        <strain evidence="1 2">L5</strain>
    </source>
</reference>
<dbReference type="OrthoDB" id="9760450at2"/>